<organism evidence="1">
    <name type="scientific">marine metagenome</name>
    <dbReference type="NCBI Taxonomy" id="408172"/>
    <lineage>
        <taxon>unclassified sequences</taxon>
        <taxon>metagenomes</taxon>
        <taxon>ecological metagenomes</taxon>
    </lineage>
</organism>
<reference evidence="1" key="1">
    <citation type="submission" date="2018-05" db="EMBL/GenBank/DDBJ databases">
        <authorList>
            <person name="Lanie J.A."/>
            <person name="Ng W.-L."/>
            <person name="Kazmierczak K.M."/>
            <person name="Andrzejewski T.M."/>
            <person name="Davidsen T.M."/>
            <person name="Wayne K.J."/>
            <person name="Tettelin H."/>
            <person name="Glass J.I."/>
            <person name="Rusch D."/>
            <person name="Podicherti R."/>
            <person name="Tsui H.-C.T."/>
            <person name="Winkler M.E."/>
        </authorList>
    </citation>
    <scope>NUCLEOTIDE SEQUENCE</scope>
</reference>
<dbReference type="Gene3D" id="3.90.180.10">
    <property type="entry name" value="Medium-chain alcohol dehydrogenases, catalytic domain"/>
    <property type="match status" value="1"/>
</dbReference>
<sequence>MKGVAFNVNVPGFVLAKTAGKITDSAFFGSLSGLGMDVLPEPDIPGPDWLKVEVIQSGICGSDIGCLTYSASP</sequence>
<dbReference type="SUPFAM" id="SSF50129">
    <property type="entry name" value="GroES-like"/>
    <property type="match status" value="1"/>
</dbReference>
<dbReference type="AlphaFoldDB" id="A0A382ZBZ6"/>
<evidence type="ECO:0000313" key="1">
    <source>
        <dbReference type="EMBL" id="SVD92729.1"/>
    </source>
</evidence>
<dbReference type="EMBL" id="UINC01182486">
    <property type="protein sequence ID" value="SVD92729.1"/>
    <property type="molecule type" value="Genomic_DNA"/>
</dbReference>
<feature type="non-terminal residue" evidence="1">
    <location>
        <position position="73"/>
    </location>
</feature>
<protein>
    <submittedName>
        <fullName evidence="1">Uncharacterized protein</fullName>
    </submittedName>
</protein>
<gene>
    <name evidence="1" type="ORF">METZ01_LOCUS445583</name>
</gene>
<dbReference type="InterPro" id="IPR011032">
    <property type="entry name" value="GroES-like_sf"/>
</dbReference>
<accession>A0A382ZBZ6</accession>
<proteinExistence type="predicted"/>
<name>A0A382ZBZ6_9ZZZZ</name>